<dbReference type="Gene3D" id="3.90.550.10">
    <property type="entry name" value="Spore Coat Polysaccharide Biosynthesis Protein SpsA, Chain A"/>
    <property type="match status" value="1"/>
</dbReference>
<keyword evidence="4" id="KW-1185">Reference proteome</keyword>
<protein>
    <recommendedName>
        <fullName evidence="2">Glycosyltransferase 2-like domain-containing protein</fullName>
    </recommendedName>
</protein>
<dbReference type="SUPFAM" id="SSF48452">
    <property type="entry name" value="TPR-like"/>
    <property type="match status" value="1"/>
</dbReference>
<gene>
    <name evidence="3" type="ORF">MTBBW1_2380045</name>
</gene>
<dbReference type="Proteomes" id="UP000191931">
    <property type="component" value="Unassembled WGS sequence"/>
</dbReference>
<dbReference type="STRING" id="1246637.MTBBW1_2380045"/>
<dbReference type="OrthoDB" id="9815923at2"/>
<dbReference type="Pfam" id="PF00535">
    <property type="entry name" value="Glycos_transf_2"/>
    <property type="match status" value="1"/>
</dbReference>
<dbReference type="CDD" id="cd02511">
    <property type="entry name" value="Beta4Glucosyltransferase"/>
    <property type="match status" value="1"/>
</dbReference>
<dbReference type="InterPro" id="IPR001173">
    <property type="entry name" value="Glyco_trans_2-like"/>
</dbReference>
<dbReference type="RefSeq" id="WP_080809153.1">
    <property type="nucleotide sequence ID" value="NZ_LT828564.1"/>
</dbReference>
<dbReference type="InterPro" id="IPR011990">
    <property type="entry name" value="TPR-like_helical_dom_sf"/>
</dbReference>
<dbReference type="SUPFAM" id="SSF53448">
    <property type="entry name" value="Nucleotide-diphospho-sugar transferases"/>
    <property type="match status" value="1"/>
</dbReference>
<accession>A0A1W1HDZ6</accession>
<dbReference type="Gene3D" id="3.40.50.2000">
    <property type="entry name" value="Glycogen Phosphorylase B"/>
    <property type="match status" value="1"/>
</dbReference>
<comment type="similarity">
    <text evidence="1">Belongs to the glycosyltransferase 2 family. WaaE/KdtX subfamily.</text>
</comment>
<evidence type="ECO:0000313" key="3">
    <source>
        <dbReference type="EMBL" id="SLM30721.1"/>
    </source>
</evidence>
<proteinExistence type="inferred from homology"/>
<evidence type="ECO:0000256" key="1">
    <source>
        <dbReference type="ARBA" id="ARBA00038494"/>
    </source>
</evidence>
<dbReference type="SUPFAM" id="SSF53756">
    <property type="entry name" value="UDP-Glycosyltransferase/glycogen phosphorylase"/>
    <property type="match status" value="1"/>
</dbReference>
<name>A0A1W1HDZ6_9BACT</name>
<dbReference type="Gene3D" id="1.25.40.10">
    <property type="entry name" value="Tetratricopeptide repeat domain"/>
    <property type="match status" value="1"/>
</dbReference>
<feature type="domain" description="Glycosyltransferase 2-like" evidence="2">
    <location>
        <begin position="12"/>
        <end position="136"/>
    </location>
</feature>
<organism evidence="3 4">
    <name type="scientific">Desulfamplus magnetovallimortis</name>
    <dbReference type="NCBI Taxonomy" id="1246637"/>
    <lineage>
        <taxon>Bacteria</taxon>
        <taxon>Pseudomonadati</taxon>
        <taxon>Thermodesulfobacteriota</taxon>
        <taxon>Desulfobacteria</taxon>
        <taxon>Desulfobacterales</taxon>
        <taxon>Desulfobacteraceae</taxon>
        <taxon>Desulfamplus</taxon>
    </lineage>
</organism>
<dbReference type="PANTHER" id="PTHR43630">
    <property type="entry name" value="POLY-BETA-1,6-N-ACETYL-D-GLUCOSAMINE SYNTHASE"/>
    <property type="match status" value="1"/>
</dbReference>
<evidence type="ECO:0000313" key="4">
    <source>
        <dbReference type="Proteomes" id="UP000191931"/>
    </source>
</evidence>
<reference evidence="3 4" key="1">
    <citation type="submission" date="2017-03" db="EMBL/GenBank/DDBJ databases">
        <authorList>
            <person name="Afonso C.L."/>
            <person name="Miller P.J."/>
            <person name="Scott M.A."/>
            <person name="Spackman E."/>
            <person name="Goraichik I."/>
            <person name="Dimitrov K.M."/>
            <person name="Suarez D.L."/>
            <person name="Swayne D.E."/>
        </authorList>
    </citation>
    <scope>NUCLEOTIDE SEQUENCE [LARGE SCALE GENOMIC DNA]</scope>
    <source>
        <strain evidence="3">PRJEB14757</strain>
    </source>
</reference>
<sequence length="1419" mass="161061">MKKKKTTNIKLSACMIVKNEEAMLERCLNSIKHLVDEIIIVDTGSTDRTVKIAQSFNTRIFHHPWEDDFSRHRNQSISYATGDWILVIDADEELDATAITKNKLKETLKKKSKNENALFIPVLEKNIAGEVTNTIKRVRFFRNNADFIYRGTVHNTPEYKGGAGELDLNLFHYGYALPEEKMQERYKRTSYLLHRRVEQNTDDYHAYFYLSQLCMQMNEEDKGIEYAKRCLDLLKTVQEKDADIHFYYSIYHILSITLIDKEDYDTALEIVQEGLEKLPDETDLLYDLACTGYFLNHHNIVIEGGEAFIRSVDQQKNRSSAKDSVSEKIIQVNNTCLVSTTTSDAVSALEFWLMSAYIALKRFDDYEKLWNRCQEAFLKNTELHEPLLSALERADRWDLLEKVIYALSNRQNTYSEEFETAMLEYKIFLERKKDAFQSLEAVITKFLDLTKDYETMNLATLVIIAEYMLKVNNGKSFLQITAVILNNYLEHELDNVKNTKKLALAYNMVAQQQESTIKGNITALACLNIAWILSDDQCYLDSIKNLKKGGIFQPGNIAISENITIKEPVNEPVKDSNTHSLKIHIDNIKRPVVSESDSPACFHTSFGDFNITPKVSDENPVFLQGIIGEDRKAIGVGSPLRMQLLLIEDESQTKILFVAADIFGFGSEMVEIIRNTASQWGISSERIILNASHTHYGPGTLSHTFRTMGPYFKEYATEIAGIVGNSLSMLHDNLEESHIYSGNTDVSIGVNVHGIPGKNEKIEFQPYKTGIYDQHTPFLLLELKKSNKKIIMVNHGCQPTGLGMENNISADFPGYFREELLKTGKVDHVMYLQGASGDIKEASTLNGKQVLSSTSQDAQKNGRIMAQCIETALDNALLKPLTESSIFCTSQTMYLRLKKVPDINRINQLKNDLLSAPVIREWAARLSATYPLGDFPNALALDVLVSSIGNNSTFICFPAGSVAELGISLKNITSYPENTFVLGYTNGMLCYLLDDKSIDRGGYESEISPYYYMIPYLLAQGTDAEIILNVKECYSKINTLIEEGSYHKKSQSLEKIKAQNNDNEQNVFSSTQINDVFLKQIPPDQWHLKTGMNICIISDFNIAGGLTGLMRGINKYSEHKARCIIWHDDHFSYDKDIILDECGNDYDEAIEIVKNADFYHFGRYIFDFPGIKFDNFVTPRNCLVAYYGSVLRENGKKCNAWHKKTGIAALTANDFTITSLLDKSFYHVHHYYFSKYGDMDEKDIPCAEYPEGIVKIVAGSGGSPLKGYDFLQTTVKKLQKKGLPVDVEIIKGVSNNECLHRKQKCHITFTSLHGGWGLSGVESMFLGHPVMCCLDPFVLSLYPDAPSIVVDRESLEAQIIDLVENRDKLVKTGMESRKFALKYFRIKNIIKSCLYTYDLIMNHEKYQQGNTKASKIYTF</sequence>
<dbReference type="EMBL" id="FWEV01000155">
    <property type="protein sequence ID" value="SLM30721.1"/>
    <property type="molecule type" value="Genomic_DNA"/>
</dbReference>
<dbReference type="PANTHER" id="PTHR43630:SF2">
    <property type="entry name" value="GLYCOSYLTRANSFERASE"/>
    <property type="match status" value="1"/>
</dbReference>
<dbReference type="InterPro" id="IPR029044">
    <property type="entry name" value="Nucleotide-diphossugar_trans"/>
</dbReference>
<evidence type="ECO:0000259" key="2">
    <source>
        <dbReference type="Pfam" id="PF00535"/>
    </source>
</evidence>